<dbReference type="InterPro" id="IPR003598">
    <property type="entry name" value="Ig_sub2"/>
</dbReference>
<keyword evidence="8" id="KW-1185">Reference proteome</keyword>
<dbReference type="InterPro" id="IPR003599">
    <property type="entry name" value="Ig_sub"/>
</dbReference>
<dbReference type="Gene3D" id="2.60.40.10">
    <property type="entry name" value="Immunoglobulins"/>
    <property type="match status" value="1"/>
</dbReference>
<dbReference type="SMART" id="SM00408">
    <property type="entry name" value="IGc2"/>
    <property type="match status" value="1"/>
</dbReference>
<sequence length="146" mass="16097">MAAYLCIASNGVPPSVSLRILLHVQCHDVQLDCQVESFPAAVHFWTRDGSEILGSGAKYITTSTDRGFHTKMVLTVRKLTQDDFGTYTCVARNLLGSAQGSIKLHDKSAPEDARALEDRTMFSSTKSTGTKQRQPQQQHTSTERIV</sequence>
<evidence type="ECO:0000259" key="6">
    <source>
        <dbReference type="PROSITE" id="PS50835"/>
    </source>
</evidence>
<evidence type="ECO:0000256" key="5">
    <source>
        <dbReference type="SAM" id="MobiDB-lite"/>
    </source>
</evidence>
<keyword evidence="1" id="KW-0732">Signal</keyword>
<evidence type="ECO:0000256" key="2">
    <source>
        <dbReference type="ARBA" id="ARBA00022737"/>
    </source>
</evidence>
<evidence type="ECO:0000256" key="1">
    <source>
        <dbReference type="ARBA" id="ARBA00022729"/>
    </source>
</evidence>
<dbReference type="PANTHER" id="PTHR12231">
    <property type="entry name" value="CTX-RELATED TYPE I TRANSMEMBRANE PROTEIN"/>
    <property type="match status" value="1"/>
</dbReference>
<dbReference type="InterPro" id="IPR007110">
    <property type="entry name" value="Ig-like_dom"/>
</dbReference>
<dbReference type="Proteomes" id="UP001235939">
    <property type="component" value="Chromosome 14"/>
</dbReference>
<keyword evidence="4" id="KW-0393">Immunoglobulin domain</keyword>
<feature type="region of interest" description="Disordered" evidence="5">
    <location>
        <begin position="116"/>
        <end position="146"/>
    </location>
</feature>
<protein>
    <recommendedName>
        <fullName evidence="6">Ig-like domain-containing protein</fullName>
    </recommendedName>
</protein>
<keyword evidence="2" id="KW-0677">Repeat</keyword>
<gene>
    <name evidence="7" type="ORF">LAZ67_14003042</name>
</gene>
<dbReference type="InterPro" id="IPR036179">
    <property type="entry name" value="Ig-like_dom_sf"/>
</dbReference>
<dbReference type="EMBL" id="CP092876">
    <property type="protein sequence ID" value="UYV77054.1"/>
    <property type="molecule type" value="Genomic_DNA"/>
</dbReference>
<dbReference type="PANTHER" id="PTHR12231:SF253">
    <property type="entry name" value="DPR-INTERACTING PROTEIN ETA, ISOFORM B-RELATED"/>
    <property type="match status" value="1"/>
</dbReference>
<proteinExistence type="predicted"/>
<reference evidence="7 8" key="1">
    <citation type="submission" date="2022-01" db="EMBL/GenBank/DDBJ databases">
        <title>A chromosomal length assembly of Cordylochernes scorpioides.</title>
        <authorList>
            <person name="Zeh D."/>
            <person name="Zeh J."/>
        </authorList>
    </citation>
    <scope>NUCLEOTIDE SEQUENCE [LARGE SCALE GENOMIC DNA]</scope>
    <source>
        <strain evidence="7">IN4F17</strain>
        <tissue evidence="7">Whole Body</tissue>
    </source>
</reference>
<feature type="compositionally biased region" description="Polar residues" evidence="5">
    <location>
        <begin position="121"/>
        <end position="140"/>
    </location>
</feature>
<organism evidence="7 8">
    <name type="scientific">Cordylochernes scorpioides</name>
    <dbReference type="NCBI Taxonomy" id="51811"/>
    <lineage>
        <taxon>Eukaryota</taxon>
        <taxon>Metazoa</taxon>
        <taxon>Ecdysozoa</taxon>
        <taxon>Arthropoda</taxon>
        <taxon>Chelicerata</taxon>
        <taxon>Arachnida</taxon>
        <taxon>Pseudoscorpiones</taxon>
        <taxon>Cheliferoidea</taxon>
        <taxon>Chernetidae</taxon>
        <taxon>Cordylochernes</taxon>
    </lineage>
</organism>
<evidence type="ECO:0000256" key="4">
    <source>
        <dbReference type="ARBA" id="ARBA00023319"/>
    </source>
</evidence>
<evidence type="ECO:0000313" key="7">
    <source>
        <dbReference type="EMBL" id="UYV77054.1"/>
    </source>
</evidence>
<evidence type="ECO:0000256" key="3">
    <source>
        <dbReference type="ARBA" id="ARBA00023157"/>
    </source>
</evidence>
<accession>A0ABY6L7E3</accession>
<dbReference type="SUPFAM" id="SSF48726">
    <property type="entry name" value="Immunoglobulin"/>
    <property type="match status" value="1"/>
</dbReference>
<keyword evidence="3" id="KW-1015">Disulfide bond</keyword>
<dbReference type="CDD" id="cd00096">
    <property type="entry name" value="Ig"/>
    <property type="match status" value="1"/>
</dbReference>
<dbReference type="InterPro" id="IPR013783">
    <property type="entry name" value="Ig-like_fold"/>
</dbReference>
<feature type="domain" description="Ig-like" evidence="6">
    <location>
        <begin position="14"/>
        <end position="105"/>
    </location>
</feature>
<evidence type="ECO:0000313" key="8">
    <source>
        <dbReference type="Proteomes" id="UP001235939"/>
    </source>
</evidence>
<dbReference type="InterPro" id="IPR051170">
    <property type="entry name" value="Neural/epithelial_adhesion"/>
</dbReference>
<dbReference type="SMART" id="SM00409">
    <property type="entry name" value="IG"/>
    <property type="match status" value="1"/>
</dbReference>
<name>A0ABY6L7E3_9ARAC</name>
<dbReference type="PROSITE" id="PS50835">
    <property type="entry name" value="IG_LIKE"/>
    <property type="match status" value="1"/>
</dbReference>
<dbReference type="Pfam" id="PF13927">
    <property type="entry name" value="Ig_3"/>
    <property type="match status" value="1"/>
</dbReference>